<comment type="similarity">
    <text evidence="1">Belongs to the methyltransferase superfamily. Type-7 methyltransferase family. SABATH subfamily.</text>
</comment>
<proteinExistence type="inferred from homology"/>
<dbReference type="Gene3D" id="3.40.50.150">
    <property type="entry name" value="Vaccinia Virus protein VP39"/>
    <property type="match status" value="1"/>
</dbReference>
<dbReference type="GO" id="GO:0008168">
    <property type="term" value="F:methyltransferase activity"/>
    <property type="evidence" value="ECO:0007669"/>
    <property type="project" value="InterPro"/>
</dbReference>
<evidence type="ECO:0000256" key="1">
    <source>
        <dbReference type="ARBA" id="ARBA00008908"/>
    </source>
</evidence>
<sequence>MASVQSVCMSGEGETSYAKNSAIQSRVRPLVEEAISDLCGSAAVPGCLRVADLALASAAVGAVRRQPHWAERCREICVYLNDLPENDFNTVFKDVPSFLRGHGGVDKDNSGPLVMVFGAPGSFYGRLFPAKTLHLVPQELVDGVLINKGSVSAGRTSTPAVTAAYARQFEQDFKRFLASRAEEMVPGGWMVLSLYGRPAKHFSSQDRYPEFIAEILQDLASQGVIEAAEVDSFNEPFYSPCLEELRGAVEQEEPRFPGERAPGRRREEQGYGEVPARAGRVAARPALPGRRHR</sequence>
<comment type="caution">
    <text evidence="3">The sequence shown here is derived from an EMBL/GenBank/DDBJ whole genome shotgun (WGS) entry which is preliminary data.</text>
</comment>
<feature type="compositionally biased region" description="Basic and acidic residues" evidence="2">
    <location>
        <begin position="249"/>
        <end position="269"/>
    </location>
</feature>
<dbReference type="Pfam" id="PF03492">
    <property type="entry name" value="Methyltransf_7"/>
    <property type="match status" value="1"/>
</dbReference>
<name>A0A811MVW9_9POAL</name>
<keyword evidence="4" id="KW-1185">Reference proteome</keyword>
<evidence type="ECO:0000256" key="2">
    <source>
        <dbReference type="SAM" id="MobiDB-lite"/>
    </source>
</evidence>
<dbReference type="Proteomes" id="UP000604825">
    <property type="component" value="Unassembled WGS sequence"/>
</dbReference>
<organism evidence="3 4">
    <name type="scientific">Miscanthus lutarioriparius</name>
    <dbReference type="NCBI Taxonomy" id="422564"/>
    <lineage>
        <taxon>Eukaryota</taxon>
        <taxon>Viridiplantae</taxon>
        <taxon>Streptophyta</taxon>
        <taxon>Embryophyta</taxon>
        <taxon>Tracheophyta</taxon>
        <taxon>Spermatophyta</taxon>
        <taxon>Magnoliopsida</taxon>
        <taxon>Liliopsida</taxon>
        <taxon>Poales</taxon>
        <taxon>Poaceae</taxon>
        <taxon>PACMAD clade</taxon>
        <taxon>Panicoideae</taxon>
        <taxon>Andropogonodae</taxon>
        <taxon>Andropogoneae</taxon>
        <taxon>Saccharinae</taxon>
        <taxon>Miscanthus</taxon>
    </lineage>
</organism>
<dbReference type="InterPro" id="IPR005299">
    <property type="entry name" value="MeTrfase_7"/>
</dbReference>
<gene>
    <name evidence="3" type="ORF">NCGR_LOCUS8907</name>
</gene>
<dbReference type="SUPFAM" id="SSF53335">
    <property type="entry name" value="S-adenosyl-L-methionine-dependent methyltransferases"/>
    <property type="match status" value="1"/>
</dbReference>
<protein>
    <submittedName>
        <fullName evidence="3">Uncharacterized protein</fullName>
    </submittedName>
</protein>
<dbReference type="OrthoDB" id="1523883at2759"/>
<reference evidence="3" key="1">
    <citation type="submission" date="2020-10" db="EMBL/GenBank/DDBJ databases">
        <authorList>
            <person name="Han B."/>
            <person name="Lu T."/>
            <person name="Zhao Q."/>
            <person name="Huang X."/>
            <person name="Zhao Y."/>
        </authorList>
    </citation>
    <scope>NUCLEOTIDE SEQUENCE</scope>
</reference>
<accession>A0A811MVW9</accession>
<dbReference type="InterPro" id="IPR029063">
    <property type="entry name" value="SAM-dependent_MTases_sf"/>
</dbReference>
<dbReference type="EMBL" id="CAJGYO010000002">
    <property type="protein sequence ID" value="CAD6213251.1"/>
    <property type="molecule type" value="Genomic_DNA"/>
</dbReference>
<feature type="compositionally biased region" description="Low complexity" evidence="2">
    <location>
        <begin position="274"/>
        <end position="293"/>
    </location>
</feature>
<evidence type="ECO:0000313" key="3">
    <source>
        <dbReference type="EMBL" id="CAD6213251.1"/>
    </source>
</evidence>
<dbReference type="AlphaFoldDB" id="A0A811MVW9"/>
<evidence type="ECO:0000313" key="4">
    <source>
        <dbReference type="Proteomes" id="UP000604825"/>
    </source>
</evidence>
<dbReference type="PANTHER" id="PTHR31009">
    <property type="entry name" value="S-ADENOSYL-L-METHIONINE:CARBOXYL METHYLTRANSFERASE FAMILY PROTEIN"/>
    <property type="match status" value="1"/>
</dbReference>
<feature type="region of interest" description="Disordered" evidence="2">
    <location>
        <begin position="249"/>
        <end position="293"/>
    </location>
</feature>